<dbReference type="GO" id="GO:0003677">
    <property type="term" value="F:DNA binding"/>
    <property type="evidence" value="ECO:0007669"/>
    <property type="project" value="UniProtKB-KW"/>
</dbReference>
<keyword evidence="5" id="KW-0238">DNA-binding</keyword>
<dbReference type="NCBIfam" id="NF006600">
    <property type="entry name" value="PRK09140.1"/>
    <property type="match status" value="1"/>
</dbReference>
<dbReference type="SUPFAM" id="SSF51569">
    <property type="entry name" value="Aldolase"/>
    <property type="match status" value="1"/>
</dbReference>
<dbReference type="InterPro" id="IPR042257">
    <property type="entry name" value="DGOK_C"/>
</dbReference>
<dbReference type="Gene3D" id="3.20.20.70">
    <property type="entry name" value="Aldolase class I"/>
    <property type="match status" value="1"/>
</dbReference>
<dbReference type="InterPro" id="IPR036390">
    <property type="entry name" value="WH_DNA-bd_sf"/>
</dbReference>
<dbReference type="InterPro" id="IPR029065">
    <property type="entry name" value="Enolase_C-like"/>
</dbReference>
<dbReference type="CDD" id="cd03325">
    <property type="entry name" value="D-galactonate_dehydratase"/>
    <property type="match status" value="1"/>
</dbReference>
<comment type="caution">
    <text evidence="9">The sequence shown here is derived from an EMBL/GenBank/DDBJ whole genome shotgun (WGS) entry which is preliminary data.</text>
</comment>
<dbReference type="InterPro" id="IPR013342">
    <property type="entry name" value="Mandelate_racemase_C"/>
</dbReference>
<dbReference type="Pfam" id="PF05035">
    <property type="entry name" value="DGOK"/>
    <property type="match status" value="1"/>
</dbReference>
<dbReference type="GO" id="GO:0008671">
    <property type="term" value="F:2-dehydro-3-deoxygalactonokinase activity"/>
    <property type="evidence" value="ECO:0007669"/>
    <property type="project" value="InterPro"/>
</dbReference>
<dbReference type="GO" id="GO:0003700">
    <property type="term" value="F:DNA-binding transcription factor activity"/>
    <property type="evidence" value="ECO:0007669"/>
    <property type="project" value="InterPro"/>
</dbReference>
<dbReference type="SFLD" id="SFLDS00001">
    <property type="entry name" value="Enolase"/>
    <property type="match status" value="1"/>
</dbReference>
<dbReference type="Gene3D" id="3.30.390.10">
    <property type="entry name" value="Enolase-like, N-terminal domain"/>
    <property type="match status" value="1"/>
</dbReference>
<accession>A0A0A2W2Y1</accession>
<dbReference type="GO" id="GO:0009063">
    <property type="term" value="P:amino acid catabolic process"/>
    <property type="evidence" value="ECO:0007669"/>
    <property type="project" value="InterPro"/>
</dbReference>
<evidence type="ECO:0000256" key="5">
    <source>
        <dbReference type="ARBA" id="ARBA00023125"/>
    </source>
</evidence>
<dbReference type="Proteomes" id="UP000030106">
    <property type="component" value="Unassembled WGS sequence"/>
</dbReference>
<dbReference type="InterPro" id="IPR007729">
    <property type="entry name" value="DGOK"/>
</dbReference>
<dbReference type="InterPro" id="IPR000887">
    <property type="entry name" value="Aldlse_KDPG_KHG"/>
</dbReference>
<dbReference type="InterPro" id="IPR036388">
    <property type="entry name" value="WH-like_DNA-bd_sf"/>
</dbReference>
<evidence type="ECO:0000256" key="4">
    <source>
        <dbReference type="ARBA" id="ARBA00023015"/>
    </source>
</evidence>
<evidence type="ECO:0000256" key="6">
    <source>
        <dbReference type="ARBA" id="ARBA00023163"/>
    </source>
</evidence>
<keyword evidence="6" id="KW-0804">Transcription</keyword>
<dbReference type="Gene3D" id="3.30.420.310">
    <property type="entry name" value="2-keto-3-deoxy-galactonokinase, C-terminal domain"/>
    <property type="match status" value="1"/>
</dbReference>
<comment type="cofactor">
    <cofactor evidence="1">
        <name>Mg(2+)</name>
        <dbReference type="ChEBI" id="CHEBI:18420"/>
    </cofactor>
</comment>
<dbReference type="InterPro" id="IPR011711">
    <property type="entry name" value="GntR_C"/>
</dbReference>
<dbReference type="InterPro" id="IPR013341">
    <property type="entry name" value="Mandelate_racemase_N_dom"/>
</dbReference>
<dbReference type="NCBIfam" id="NF010624">
    <property type="entry name" value="PRK14017.1"/>
    <property type="match status" value="1"/>
</dbReference>
<dbReference type="FunFam" id="3.30.390.10:FF:000003">
    <property type="entry name" value="D-galactonate dehydratase"/>
    <property type="match status" value="1"/>
</dbReference>
<dbReference type="STRING" id="1245745.A0A0A2W2Y1"/>
<dbReference type="SMART" id="SM00895">
    <property type="entry name" value="FCD"/>
    <property type="match status" value="1"/>
</dbReference>
<dbReference type="SUPFAM" id="SSF51604">
    <property type="entry name" value="Enolase C-terminal domain-like"/>
    <property type="match status" value="1"/>
</dbReference>
<dbReference type="Pfam" id="PF13378">
    <property type="entry name" value="MR_MLE_C"/>
    <property type="match status" value="1"/>
</dbReference>
<dbReference type="SMART" id="SM00922">
    <property type="entry name" value="MR_MLE"/>
    <property type="match status" value="1"/>
</dbReference>
<dbReference type="AlphaFoldDB" id="A0A0A2W2Y1"/>
<dbReference type="SUPFAM" id="SSF48008">
    <property type="entry name" value="GntR ligand-binding domain-like"/>
    <property type="match status" value="1"/>
</dbReference>
<dbReference type="SUPFAM" id="SSF54826">
    <property type="entry name" value="Enolase N-terminal domain-like"/>
    <property type="match status" value="1"/>
</dbReference>
<dbReference type="GO" id="GO:0008869">
    <property type="term" value="F:galactonate dehydratase activity"/>
    <property type="evidence" value="ECO:0007669"/>
    <property type="project" value="InterPro"/>
</dbReference>
<keyword evidence="7" id="KW-0456">Lyase</keyword>
<dbReference type="InterPro" id="IPR013785">
    <property type="entry name" value="Aldolase_TIM"/>
</dbReference>
<dbReference type="GO" id="GO:0046872">
    <property type="term" value="F:metal ion binding"/>
    <property type="evidence" value="ECO:0007669"/>
    <property type="project" value="UniProtKB-KW"/>
</dbReference>
<dbReference type="CDD" id="cd07377">
    <property type="entry name" value="WHTH_GntR"/>
    <property type="match status" value="1"/>
</dbReference>
<evidence type="ECO:0000256" key="2">
    <source>
        <dbReference type="ARBA" id="ARBA00022723"/>
    </source>
</evidence>
<dbReference type="SFLD" id="SFLDF00003">
    <property type="entry name" value="D-galactonate_dehydratase"/>
    <property type="match status" value="1"/>
</dbReference>
<dbReference type="InterPro" id="IPR008920">
    <property type="entry name" value="TF_FadR/GntR_C"/>
</dbReference>
<evidence type="ECO:0000259" key="8">
    <source>
        <dbReference type="PROSITE" id="PS50949"/>
    </source>
</evidence>
<evidence type="ECO:0000313" key="9">
    <source>
        <dbReference type="EMBL" id="KGQ12992.1"/>
    </source>
</evidence>
<dbReference type="InterPro" id="IPR036849">
    <property type="entry name" value="Enolase-like_C_sf"/>
</dbReference>
<dbReference type="Pfam" id="PF02746">
    <property type="entry name" value="MR_MLE_N"/>
    <property type="match status" value="1"/>
</dbReference>
<dbReference type="Gene3D" id="3.30.420.300">
    <property type="entry name" value="2-keto-3-deoxy-galactonokinase, substrate binding domain"/>
    <property type="match status" value="1"/>
</dbReference>
<dbReference type="HAMAP" id="MF_01289">
    <property type="entry name" value="Galacton_dehydrat"/>
    <property type="match status" value="1"/>
</dbReference>
<dbReference type="Pfam" id="PF07729">
    <property type="entry name" value="FCD"/>
    <property type="match status" value="1"/>
</dbReference>
<dbReference type="EMBL" id="ANFO01000065">
    <property type="protein sequence ID" value="KGQ12992.1"/>
    <property type="molecule type" value="Genomic_DNA"/>
</dbReference>
<dbReference type="GO" id="GO:0034194">
    <property type="term" value="P:D-galactonate catabolic process"/>
    <property type="evidence" value="ECO:0007669"/>
    <property type="project" value="InterPro"/>
</dbReference>
<dbReference type="InterPro" id="IPR029017">
    <property type="entry name" value="Enolase-like_N"/>
</dbReference>
<dbReference type="InterPro" id="IPR000524">
    <property type="entry name" value="Tscrpt_reg_HTH_GntR"/>
</dbReference>
<dbReference type="HOGENOM" id="CLU_292555_0_0_1"/>
<evidence type="ECO:0000313" key="10">
    <source>
        <dbReference type="Proteomes" id="UP000030106"/>
    </source>
</evidence>
<dbReference type="Gene3D" id="3.20.20.120">
    <property type="entry name" value="Enolase-like C-terminal domain"/>
    <property type="match status" value="1"/>
</dbReference>
<dbReference type="PROSITE" id="PS00909">
    <property type="entry name" value="MR_MLE_2"/>
    <property type="match status" value="1"/>
</dbReference>
<dbReference type="Gene3D" id="1.10.10.10">
    <property type="entry name" value="Winged helix-like DNA-binding domain superfamily/Winged helix DNA-binding domain"/>
    <property type="match status" value="1"/>
</dbReference>
<dbReference type="SUPFAM" id="SSF46785">
    <property type="entry name" value="Winged helix' DNA-binding domain"/>
    <property type="match status" value="1"/>
</dbReference>
<dbReference type="PROSITE" id="PS00908">
    <property type="entry name" value="MR_MLE_1"/>
    <property type="match status" value="1"/>
</dbReference>
<name>A0A0A2W2Y1_BEABA</name>
<dbReference type="SFLD" id="SFLDG00179">
    <property type="entry name" value="mandelate_racemase"/>
    <property type="match status" value="1"/>
</dbReference>
<organism evidence="9 10">
    <name type="scientific">Beauveria bassiana D1-5</name>
    <dbReference type="NCBI Taxonomy" id="1245745"/>
    <lineage>
        <taxon>Eukaryota</taxon>
        <taxon>Fungi</taxon>
        <taxon>Dikarya</taxon>
        <taxon>Ascomycota</taxon>
        <taxon>Pezizomycotina</taxon>
        <taxon>Sordariomycetes</taxon>
        <taxon>Hypocreomycetidae</taxon>
        <taxon>Hypocreales</taxon>
        <taxon>Cordycipitaceae</taxon>
        <taxon>Beauveria</taxon>
    </lineage>
</organism>
<keyword evidence="2" id="KW-0479">Metal-binding</keyword>
<dbReference type="CDD" id="cd24012">
    <property type="entry name" value="ASKHA_NBD_KDGal-kinase"/>
    <property type="match status" value="1"/>
</dbReference>
<sequence>MTLNKTDRIIVTLGQQIVSGKYAPGAALPAEADLCEEFETSRNIIREVFRSLMAKRLIEMKRYRGAFVQPRNQWNYLDTEVLQWVLANDYDPRLIAAMSEVRNLVEPAIARWAAERATSNDLARIEGALNDMVANNQNRDAFNEADIRYHEAVLESVHNPVLQQLSIAISSLQRAVFERTWMGDEANMPRTLQEHKALYDAIRHYMTSRYIAIDWGSTNLRAWLYQDEVCIDSRKSTSGVTRLGGRSPAAVFSEIVAGWRETPTPVLMAGMVGSNAGWKIAPYLPCPARFSTFSEQMTAVAEQVWIIPGLCVQREDNQNVMRGEETQLLGARSLQPAPLYIMPGTHCKWVRTDEESVLDFRTVLTGELHHLLLQHSLIGTGLPEQQACPEAFNAGLDRGINAGDLLPQLFEVRAAHVLGQLPREQVSDFLSGLLIGSEVATMTRRFACPVGQPVTIVANPALSARYQAALSQLGFSSQAVDGDNAFQAGIRSIANAEVQAHVSALLDAGFDAVEIPLNSPQWQQSIASMVVAFGDKALIGAGTVLKTEQVDELAAMGSKLMVTPNTQPDVIRRAVASGMTVCAGCATASEAFSALDAGAQTLKIFPSSAFGPDYIKALKAVLPPEVPVFAVGGVTPENLHIWLQAGCAGAGLGSDLGRAMKITKLTTYRLPPRWMFLKIETDEGVVGWGEPVIEGRARSVEAAVHELGEYLIGQDPARINDLWQVMYRGGFYRGGPILMSAIAGIDQALWDIKGKVLNAPVWQLMGGLVRDKIKAYSWVGGDRPAEVIDGIKSLRNIGFDTFKLNGCEEMGIIDNSRAVDAAVNTVAQIREAFGNEIEFGLDFHGRVSAPMAKVLIKELEPYRPLFIEEPVLAEQAEYYPRLAAQTHIPIAAGERMFSRFEFKRVLEGGGIAILQPDLSHAGGITECYKIAGMAEAYDVSLAPHCPLGPIALSACLHIDFVSRNAVFQEQSMGIHYNKGAELLDFVKNKEDFKMDGGYFLPLMKPGLGVEIDEEQVIARSKNVTDWRNPLWRHADGSVAEW</sequence>
<dbReference type="CDD" id="cd00452">
    <property type="entry name" value="KDPG_aldolase"/>
    <property type="match status" value="1"/>
</dbReference>
<evidence type="ECO:0000256" key="7">
    <source>
        <dbReference type="ARBA" id="ARBA00023239"/>
    </source>
</evidence>
<dbReference type="InterPro" id="IPR018110">
    <property type="entry name" value="Mandel_Rmase/mucon_lact_enz_CS"/>
</dbReference>
<dbReference type="SMART" id="SM00345">
    <property type="entry name" value="HTH_GNTR"/>
    <property type="match status" value="1"/>
</dbReference>
<feature type="domain" description="HTH gntR-type" evidence="8">
    <location>
        <begin position="3"/>
        <end position="71"/>
    </location>
</feature>
<dbReference type="InterPro" id="IPR042258">
    <property type="entry name" value="DGOK_N"/>
</dbReference>
<dbReference type="InterPro" id="IPR034593">
    <property type="entry name" value="DgoD-like"/>
</dbReference>
<keyword evidence="4" id="KW-0805">Transcription regulation</keyword>
<reference evidence="9 10" key="1">
    <citation type="submission" date="2012-10" db="EMBL/GenBank/DDBJ databases">
        <title>Genome sequencing and analysis of entomopathogenic fungi Beauveria bassiana D1-5.</title>
        <authorList>
            <person name="Li Q."/>
            <person name="Wang L."/>
            <person name="Zhang Z."/>
            <person name="Wang Q."/>
            <person name="Ren J."/>
            <person name="Wang M."/>
            <person name="Xu W."/>
            <person name="Wang J."/>
            <person name="Lu Y."/>
            <person name="Du Q."/>
            <person name="Sun Z."/>
        </authorList>
    </citation>
    <scope>NUCLEOTIDE SEQUENCE [LARGE SCALE GENOMIC DNA]</scope>
    <source>
        <strain evidence="9 10">D1-5</strain>
    </source>
</reference>
<evidence type="ECO:0000256" key="3">
    <source>
        <dbReference type="ARBA" id="ARBA00022842"/>
    </source>
</evidence>
<dbReference type="Gene3D" id="1.20.120.530">
    <property type="entry name" value="GntR ligand-binding domain-like"/>
    <property type="match status" value="1"/>
</dbReference>
<protein>
    <submittedName>
        <fullName evidence="9">D-galactonate dehydratase</fullName>
    </submittedName>
</protein>
<dbReference type="InterPro" id="IPR023592">
    <property type="entry name" value="Galactonate_deHydtase"/>
</dbReference>
<dbReference type="PANTHER" id="PTHR48080:SF2">
    <property type="entry name" value="D-GALACTONATE DEHYDRATASE"/>
    <property type="match status" value="1"/>
</dbReference>
<dbReference type="Pfam" id="PF00392">
    <property type="entry name" value="GntR"/>
    <property type="match status" value="1"/>
</dbReference>
<proteinExistence type="inferred from homology"/>
<keyword evidence="3" id="KW-0460">Magnesium</keyword>
<dbReference type="PANTHER" id="PTHR48080">
    <property type="entry name" value="D-GALACTONATE DEHYDRATASE-RELATED"/>
    <property type="match status" value="1"/>
</dbReference>
<dbReference type="PROSITE" id="PS50949">
    <property type="entry name" value="HTH_GNTR"/>
    <property type="match status" value="1"/>
</dbReference>
<evidence type="ECO:0000256" key="1">
    <source>
        <dbReference type="ARBA" id="ARBA00001946"/>
    </source>
</evidence>
<gene>
    <name evidence="9" type="ORF">BBAD15_g1239</name>
</gene>